<dbReference type="PANTHER" id="PTHR45623:SF13">
    <property type="entry name" value="HELICASE PROTEIN MOM1"/>
    <property type="match status" value="1"/>
</dbReference>
<dbReference type="SMART" id="SM00487">
    <property type="entry name" value="DEXDc"/>
    <property type="match status" value="1"/>
</dbReference>
<dbReference type="GO" id="GO:0042393">
    <property type="term" value="F:histone binding"/>
    <property type="evidence" value="ECO:0007669"/>
    <property type="project" value="TreeGrafter"/>
</dbReference>
<feature type="compositionally biased region" description="Low complexity" evidence="8">
    <location>
        <begin position="2033"/>
        <end position="2047"/>
    </location>
</feature>
<evidence type="ECO:0000259" key="10">
    <source>
        <dbReference type="PROSITE" id="PS51050"/>
    </source>
</evidence>
<name>A0AAW1P1Z0_9CHLO</name>
<feature type="compositionally biased region" description="Basic and acidic residues" evidence="8">
    <location>
        <begin position="1551"/>
        <end position="1562"/>
    </location>
</feature>
<dbReference type="InterPro" id="IPR000313">
    <property type="entry name" value="PWWP_dom"/>
</dbReference>
<dbReference type="SUPFAM" id="SSF52540">
    <property type="entry name" value="P-loop containing nucleoside triphosphate hydrolases"/>
    <property type="match status" value="2"/>
</dbReference>
<dbReference type="GO" id="GO:0016887">
    <property type="term" value="F:ATP hydrolysis activity"/>
    <property type="evidence" value="ECO:0007669"/>
    <property type="project" value="TreeGrafter"/>
</dbReference>
<feature type="region of interest" description="Disordered" evidence="8">
    <location>
        <begin position="490"/>
        <end position="553"/>
    </location>
</feature>
<evidence type="ECO:0000256" key="4">
    <source>
        <dbReference type="ARBA" id="ARBA00022771"/>
    </source>
</evidence>
<keyword evidence="13" id="KW-1185">Reference proteome</keyword>
<dbReference type="PROSITE" id="PS51192">
    <property type="entry name" value="HELICASE_ATP_BIND_1"/>
    <property type="match status" value="1"/>
</dbReference>
<feature type="region of interest" description="Disordered" evidence="8">
    <location>
        <begin position="1"/>
        <end position="73"/>
    </location>
</feature>
<dbReference type="InterPro" id="IPR027417">
    <property type="entry name" value="P-loop_NTPase"/>
</dbReference>
<dbReference type="Pfam" id="PF07496">
    <property type="entry name" value="zf-CW"/>
    <property type="match status" value="1"/>
</dbReference>
<feature type="compositionally biased region" description="Pro residues" evidence="8">
    <location>
        <begin position="2109"/>
        <end position="2124"/>
    </location>
</feature>
<feature type="region of interest" description="Disordered" evidence="8">
    <location>
        <begin position="158"/>
        <end position="292"/>
    </location>
</feature>
<dbReference type="CDD" id="cd17919">
    <property type="entry name" value="DEXHc_Snf"/>
    <property type="match status" value="1"/>
</dbReference>
<feature type="domain" description="CW-type" evidence="10">
    <location>
        <begin position="72"/>
        <end position="125"/>
    </location>
</feature>
<dbReference type="PANTHER" id="PTHR45623">
    <property type="entry name" value="CHROMODOMAIN-HELICASE-DNA-BINDING PROTEIN 3-RELATED-RELATED"/>
    <property type="match status" value="1"/>
</dbReference>
<dbReference type="Proteomes" id="UP001465755">
    <property type="component" value="Unassembled WGS sequence"/>
</dbReference>
<evidence type="ECO:0000259" key="11">
    <source>
        <dbReference type="PROSITE" id="PS51192"/>
    </source>
</evidence>
<dbReference type="GO" id="GO:0008270">
    <property type="term" value="F:zinc ion binding"/>
    <property type="evidence" value="ECO:0007669"/>
    <property type="project" value="UniProtKB-KW"/>
</dbReference>
<keyword evidence="5" id="KW-0862">Zinc</keyword>
<feature type="compositionally biased region" description="Acidic residues" evidence="8">
    <location>
        <begin position="628"/>
        <end position="637"/>
    </location>
</feature>
<comment type="caution">
    <text evidence="12">The sequence shown here is derived from an EMBL/GenBank/DDBJ whole genome shotgun (WGS) entry which is preliminary data.</text>
</comment>
<evidence type="ECO:0000259" key="9">
    <source>
        <dbReference type="PROSITE" id="PS50812"/>
    </source>
</evidence>
<dbReference type="Gene3D" id="2.30.30.140">
    <property type="match status" value="1"/>
</dbReference>
<evidence type="ECO:0000313" key="12">
    <source>
        <dbReference type="EMBL" id="KAK9803811.1"/>
    </source>
</evidence>
<feature type="region of interest" description="Disordered" evidence="8">
    <location>
        <begin position="2342"/>
        <end position="2466"/>
    </location>
</feature>
<dbReference type="PROSITE" id="PS51050">
    <property type="entry name" value="ZF_CW"/>
    <property type="match status" value="1"/>
</dbReference>
<feature type="compositionally biased region" description="Gly residues" evidence="8">
    <location>
        <begin position="1512"/>
        <end position="1535"/>
    </location>
</feature>
<dbReference type="Gene3D" id="3.30.40.100">
    <property type="match status" value="1"/>
</dbReference>
<dbReference type="InterPro" id="IPR011124">
    <property type="entry name" value="Znf_CW"/>
</dbReference>
<evidence type="ECO:0000256" key="7">
    <source>
        <dbReference type="ARBA" id="ARBA00023242"/>
    </source>
</evidence>
<dbReference type="SMART" id="SM00293">
    <property type="entry name" value="PWWP"/>
    <property type="match status" value="1"/>
</dbReference>
<dbReference type="Pfam" id="PF00176">
    <property type="entry name" value="SNF2-rel_dom"/>
    <property type="match status" value="1"/>
</dbReference>
<protein>
    <submittedName>
        <fullName evidence="12">Uncharacterized protein</fullName>
    </submittedName>
</protein>
<dbReference type="EMBL" id="JALJOQ010000055">
    <property type="protein sequence ID" value="KAK9803811.1"/>
    <property type="molecule type" value="Genomic_DNA"/>
</dbReference>
<dbReference type="GO" id="GO:0005634">
    <property type="term" value="C:nucleus"/>
    <property type="evidence" value="ECO:0007669"/>
    <property type="project" value="UniProtKB-SubCell"/>
</dbReference>
<dbReference type="InterPro" id="IPR000330">
    <property type="entry name" value="SNF2_N"/>
</dbReference>
<feature type="region of interest" description="Disordered" evidence="8">
    <location>
        <begin position="1492"/>
        <end position="1570"/>
    </location>
</feature>
<feature type="region of interest" description="Disordered" evidence="8">
    <location>
        <begin position="1726"/>
        <end position="1761"/>
    </location>
</feature>
<feature type="region of interest" description="Disordered" evidence="8">
    <location>
        <begin position="1939"/>
        <end position="2047"/>
    </location>
</feature>
<feature type="compositionally biased region" description="Low complexity" evidence="8">
    <location>
        <begin position="233"/>
        <end position="243"/>
    </location>
</feature>
<dbReference type="Pfam" id="PF00855">
    <property type="entry name" value="PWWP"/>
    <property type="match status" value="1"/>
</dbReference>
<feature type="compositionally biased region" description="Polar residues" evidence="8">
    <location>
        <begin position="585"/>
        <end position="599"/>
    </location>
</feature>
<dbReference type="Gene3D" id="3.40.50.10810">
    <property type="entry name" value="Tandem AAA-ATPase domain"/>
    <property type="match status" value="1"/>
</dbReference>
<feature type="region of interest" description="Disordered" evidence="8">
    <location>
        <begin position="2065"/>
        <end position="2151"/>
    </location>
</feature>
<feature type="compositionally biased region" description="Polar residues" evidence="8">
    <location>
        <begin position="2377"/>
        <end position="2389"/>
    </location>
</feature>
<keyword evidence="4" id="KW-0863">Zinc-finger</keyword>
<keyword evidence="7" id="KW-0539">Nucleus</keyword>
<feature type="compositionally biased region" description="Acidic residues" evidence="8">
    <location>
        <begin position="158"/>
        <end position="173"/>
    </location>
</feature>
<feature type="compositionally biased region" description="Low complexity" evidence="8">
    <location>
        <begin position="2342"/>
        <end position="2354"/>
    </location>
</feature>
<accession>A0AAW1P1Z0</accession>
<feature type="compositionally biased region" description="Low complexity" evidence="8">
    <location>
        <begin position="2520"/>
        <end position="2535"/>
    </location>
</feature>
<dbReference type="Gene3D" id="2.40.50.40">
    <property type="match status" value="2"/>
</dbReference>
<dbReference type="GO" id="GO:0003682">
    <property type="term" value="F:chromatin binding"/>
    <property type="evidence" value="ECO:0007669"/>
    <property type="project" value="TreeGrafter"/>
</dbReference>
<dbReference type="Gene3D" id="3.40.50.300">
    <property type="entry name" value="P-loop containing nucleotide triphosphate hydrolases"/>
    <property type="match status" value="1"/>
</dbReference>
<feature type="compositionally biased region" description="Basic and acidic residues" evidence="8">
    <location>
        <begin position="23"/>
        <end position="47"/>
    </location>
</feature>
<feature type="compositionally biased region" description="Low complexity" evidence="8">
    <location>
        <begin position="1972"/>
        <end position="2006"/>
    </location>
</feature>
<feature type="compositionally biased region" description="Low complexity" evidence="8">
    <location>
        <begin position="2249"/>
        <end position="2264"/>
    </location>
</feature>
<dbReference type="SMART" id="SM00298">
    <property type="entry name" value="CHROMO"/>
    <property type="match status" value="2"/>
</dbReference>
<dbReference type="InterPro" id="IPR038718">
    <property type="entry name" value="SNF2-like_sf"/>
</dbReference>
<dbReference type="GO" id="GO:0003677">
    <property type="term" value="F:DNA binding"/>
    <property type="evidence" value="ECO:0007669"/>
    <property type="project" value="TreeGrafter"/>
</dbReference>
<feature type="region of interest" description="Disordered" evidence="8">
    <location>
        <begin position="572"/>
        <end position="637"/>
    </location>
</feature>
<feature type="compositionally biased region" description="Low complexity" evidence="8">
    <location>
        <begin position="1940"/>
        <end position="1950"/>
    </location>
</feature>
<feature type="compositionally biased region" description="Basic residues" evidence="8">
    <location>
        <begin position="2448"/>
        <end position="2459"/>
    </location>
</feature>
<keyword evidence="3" id="KW-0547">Nucleotide-binding</keyword>
<evidence type="ECO:0000256" key="1">
    <source>
        <dbReference type="ARBA" id="ARBA00004123"/>
    </source>
</evidence>
<sequence>MDAFSALAELADFASTAEVPAAAKREASQEPPDSENRRSDHSEAHSDEEVDDDDVPLPPRKPFTRTAQKLEKEAPQKWVQCAKCSKWRKVPFMLRDEDTPDDWHCANNVWDSARASCLIPQALSDEEIDEILAHQAEQELQPDFVAGTVTYLPIEERLPEEDAEEEDPADQGYDEQLPGSDGEDSGLGSRRGTGKGKQALMRSSSNKRGRTGSGNGRGSKGQSNGTKSFPGDPALELLAPPALNRARMVRGRGNNKKAAPHEQAAELGNGPGGSLGNNPGTPRSRGGRQGMMLQQQAAAVARGRGRIGRGLSEAAEALLGMGGEKVDDELDEEELEEGVETSPVAGRQGSGQSLGPGRVVWAKVEGHDWWPARIVRRRAVPREVGPPPGAPLEVQSHIPVVFFTAKGIPGEVVEAAESPSQGALAACSMAFSLAAATEGVEAEEAEYAWLQADSLKPFTSRASTGNPDGVLSGDATLQACVMAADRALQAGRRRPQAGDFDAGEDHWDSDAGNEDASSDISDSDGGWGVPPAADGGGKRDGADPNPAAGSLAGPPVLKIMVDSIWGWRWPSDEPSGPDAIKDSKSSSFSLRPATASRSAPRSPFQMDNGHDNMGTVKQEDYHGTQSEAADEDPMAQDEADAVAALLAAASGDVAEEGAALGGAGRHREFWVKWIGRSHMHNEWVREPLLARIAKRKLVNFLRRPNTREPCMFMEDAWRVPERFVARRPNPASPGWQVLVKWTHLSYDHCSWEAEGDGLVAQAEYGPLHRQLWARQHAALKRVQPDSVAAAAALRRAVAEGGSDLQAKPEFLQGSSLYPHQLQAVNWMRSMWANDKNALLADVMGLGKTASVIAFIQCLRREMRCCHPILVAVPQGALAFWEGEWGFWAGDADLLVWAGSNSSRAALVDHELWLAPTSLDSRSCLRARDHLPSRVVKAEVVVTTHETLAGDGAALRGITWECIIMDQRDRMRTSFAKAVAALRDLPSRHRLLLSHTHPTQNSLPGMLQEVKFLMPEVEDISDLPEYSADAMQDSKQQVAMMGRLLEGRLLRRQRSVACASTMSPGTRAVEVSLPLALTPQQRDCYRTALARFFEVLAEPRPPRHQGHRAAQLRTVCGELRKACTHPSLVPDFESSDAGTDPAAEQKALVHASSKFDLLQRLLPKLKAAGRRVLLLSQMSKMLDMLEHHFSEALGRDAVERIDGAAEERALQLTRKRHGFEAAFKPGLGSRASASSSRLLDDILRWGSQAIFAGRSAEPDKHPSDPAPAAAKDSDRAPVPMEASPCSPAVPAKEGTPEAGAGEGDAQYPGYVLDLLVERTMPSALRQRQAEHDDQAPLESLGPGLERLPVSLWVQEDDDIPAEPEDEETEEEALNEEEDAITPRASGAQEEAPSQADIAVRNAAFWEALLLPLWGRMKAEEEANGSPASAAAAAAVEATIAMEDGRGDAAEASGLGDAGADDAGDVSPAVSQDNAATADVDMELAPPETAANLAHAGERSSHTLDAPEDVAGSGKAGRGAGRGSRGGGRGRGVGGRGRGTRRKKAELSDSEDERPIERPEEGRTPKRRRRGVDASKFDAQLVADAEILREEFARHEAIMRAMGELGSLESAVAKAAFDRIATFVADLQLDQSISEIAQQTAQVLMFMRPEADPPVAFQEYALLAIVAVAAHVGGVFGGDKARGLPALAAHYHHPPDQLEKVFDYIMQTLTRYRQLHLRAQQLLREGVLPPDALGPSHAPSPTALAEGHDGRTAPSPGSRPESKALALAMSGAAGAGPGGQASADPHAALLGTASEVAARLELAAAAGNVPGTVDVFAQKLTQILAADFTGIAMQTPLDLREFPVPTLPPDIERTNPTLAVEFDRVTKNLRTLTSQIALLDRIHSIKVKHIQEEYQKYMENVRGRAQSAIDQANTIFQGRRSEYAGLVDNLVHQMQSRFLALQQQQHQQHQQQVLRNPPSPTRASVEQAMERFSKSAQQQQQQHSSAQEAAQLHQRQDVQGGAAAQGAATGHRGPTPLTVTVMNSGAGASQKAAQPGSPHVSSSYLSSLRPSPEQLERFKAFIDKHSDASAGDTTLRGPVTAPKLHKSQTSLQHAAAHKALASMNRRSPALAPKPPLPPYSSQPPPINTSSSKDRLQGTSSVPGSAKAGGSGELPVSPAAFSQALLHNALGLGLTQDGASPTAGGQMGFVPQPYLHPAVQQYASQQMMLSRTPRGGLPVTWLNEEAASKLAQQHNASLRQQSPAAAGLAHPAGQEGQAQGGQQQASAGPWMTHYGVARMPDAGQVQPQPREMAGLTGPSLVQMPKTAHLHPSGTVGVTVQSGVPAAHRGQTVSVSQALAVMAAGQQQQQQQQMPQQQGELAEMAAPPPQASGMEGVPGSRQRSPATAAQALSQPGRHMESPSVAEGHRPVSPRAARGAVDGRQARAAPKAPSVSRSRSPSPLPGRHESPHPHPHQHQHHHQKQAAVRESPVFSGRPIATASVAVSPHRLIISHSDHGPSPRSFTLMRGSDGVMEAVEEHGRRAMGPPSSSGLPGAAPGDDSRPSSSTVEAQRAQAPEQQHPALVSSWHAQSVASNPQQDGPSPAGRGGAHINVGPSAALSAPRESTQPSSLSMDL</sequence>
<feature type="compositionally biased region" description="Polar residues" evidence="8">
    <location>
        <begin position="2564"/>
        <end position="2577"/>
    </location>
</feature>
<gene>
    <name evidence="12" type="ORF">WJX73_001988</name>
</gene>
<feature type="compositionally biased region" description="Polar residues" evidence="8">
    <location>
        <begin position="2230"/>
        <end position="2240"/>
    </location>
</feature>
<dbReference type="SUPFAM" id="SSF63748">
    <property type="entry name" value="Tudor/PWWP/MBT"/>
    <property type="match status" value="1"/>
</dbReference>
<dbReference type="GO" id="GO:0005524">
    <property type="term" value="F:ATP binding"/>
    <property type="evidence" value="ECO:0007669"/>
    <property type="project" value="UniProtKB-KW"/>
</dbReference>
<feature type="domain" description="Helicase ATP-binding" evidence="11">
    <location>
        <begin position="828"/>
        <end position="1014"/>
    </location>
</feature>
<evidence type="ECO:0000256" key="6">
    <source>
        <dbReference type="ARBA" id="ARBA00022840"/>
    </source>
</evidence>
<feature type="compositionally biased region" description="Acidic residues" evidence="8">
    <location>
        <begin position="1359"/>
        <end position="1378"/>
    </location>
</feature>
<keyword evidence="6" id="KW-0067">ATP-binding</keyword>
<evidence type="ECO:0000313" key="13">
    <source>
        <dbReference type="Proteomes" id="UP001465755"/>
    </source>
</evidence>
<feature type="compositionally biased region" description="Low complexity" evidence="8">
    <location>
        <begin position="2421"/>
        <end position="2436"/>
    </location>
</feature>
<feature type="compositionally biased region" description="Polar residues" evidence="8">
    <location>
        <begin position="2015"/>
        <end position="2025"/>
    </location>
</feature>
<dbReference type="InterPro" id="IPR000953">
    <property type="entry name" value="Chromo/chromo_shadow_dom"/>
</dbReference>
<feature type="compositionally biased region" description="Low complexity" evidence="8">
    <location>
        <begin position="276"/>
        <end position="292"/>
    </location>
</feature>
<feature type="domain" description="PWWP" evidence="9">
    <location>
        <begin position="356"/>
        <end position="403"/>
    </location>
</feature>
<evidence type="ECO:0000256" key="8">
    <source>
        <dbReference type="SAM" id="MobiDB-lite"/>
    </source>
</evidence>
<evidence type="ECO:0000256" key="2">
    <source>
        <dbReference type="ARBA" id="ARBA00022723"/>
    </source>
</evidence>
<dbReference type="InterPro" id="IPR014001">
    <property type="entry name" value="Helicase_ATP-bd"/>
</dbReference>
<dbReference type="GO" id="GO:0000785">
    <property type="term" value="C:chromatin"/>
    <property type="evidence" value="ECO:0007669"/>
    <property type="project" value="TreeGrafter"/>
</dbReference>
<evidence type="ECO:0000256" key="3">
    <source>
        <dbReference type="ARBA" id="ARBA00022741"/>
    </source>
</evidence>
<feature type="region of interest" description="Disordered" evidence="8">
    <location>
        <begin position="1446"/>
        <end position="1471"/>
    </location>
</feature>
<feature type="compositionally biased region" description="Polar residues" evidence="8">
    <location>
        <begin position="2600"/>
        <end position="2612"/>
    </location>
</feature>
<comment type="subcellular location">
    <subcellularLocation>
        <location evidence="1">Nucleus</location>
    </subcellularLocation>
</comment>
<dbReference type="CDD" id="cd05162">
    <property type="entry name" value="PWWP"/>
    <property type="match status" value="1"/>
</dbReference>
<feature type="region of interest" description="Disordered" evidence="8">
    <location>
        <begin position="2514"/>
        <end position="2612"/>
    </location>
</feature>
<reference evidence="12 13" key="1">
    <citation type="journal article" date="2024" name="Nat. Commun.">
        <title>Phylogenomics reveals the evolutionary origins of lichenization in chlorophyte algae.</title>
        <authorList>
            <person name="Puginier C."/>
            <person name="Libourel C."/>
            <person name="Otte J."/>
            <person name="Skaloud P."/>
            <person name="Haon M."/>
            <person name="Grisel S."/>
            <person name="Petersen M."/>
            <person name="Berrin J.G."/>
            <person name="Delaux P.M."/>
            <person name="Dal Grande F."/>
            <person name="Keller J."/>
        </authorList>
    </citation>
    <scope>NUCLEOTIDE SEQUENCE [LARGE SCALE GENOMIC DNA]</scope>
    <source>
        <strain evidence="12 13">SAG 2036</strain>
    </source>
</reference>
<feature type="region of interest" description="Disordered" evidence="8">
    <location>
        <begin position="1252"/>
        <end position="1304"/>
    </location>
</feature>
<dbReference type="SUPFAM" id="SSF54160">
    <property type="entry name" value="Chromo domain-like"/>
    <property type="match status" value="2"/>
</dbReference>
<dbReference type="InterPro" id="IPR016197">
    <property type="entry name" value="Chromo-like_dom_sf"/>
</dbReference>
<dbReference type="PROSITE" id="PS50812">
    <property type="entry name" value="PWWP"/>
    <property type="match status" value="1"/>
</dbReference>
<proteinExistence type="predicted"/>
<evidence type="ECO:0000256" key="5">
    <source>
        <dbReference type="ARBA" id="ARBA00022833"/>
    </source>
</evidence>
<feature type="region of interest" description="Disordered" evidence="8">
    <location>
        <begin position="1323"/>
        <end position="1342"/>
    </location>
</feature>
<feature type="region of interest" description="Disordered" evidence="8">
    <location>
        <begin position="2230"/>
        <end position="2264"/>
    </location>
</feature>
<dbReference type="GO" id="GO:0140658">
    <property type="term" value="F:ATP-dependent chromatin remodeler activity"/>
    <property type="evidence" value="ECO:0007669"/>
    <property type="project" value="TreeGrafter"/>
</dbReference>
<keyword evidence="2" id="KW-0479">Metal-binding</keyword>
<organism evidence="12 13">
    <name type="scientific">Symbiochloris irregularis</name>
    <dbReference type="NCBI Taxonomy" id="706552"/>
    <lineage>
        <taxon>Eukaryota</taxon>
        <taxon>Viridiplantae</taxon>
        <taxon>Chlorophyta</taxon>
        <taxon>core chlorophytes</taxon>
        <taxon>Trebouxiophyceae</taxon>
        <taxon>Trebouxiales</taxon>
        <taxon>Trebouxiaceae</taxon>
        <taxon>Symbiochloris</taxon>
    </lineage>
</organism>
<feature type="region of interest" description="Disordered" evidence="8">
    <location>
        <begin position="1359"/>
        <end position="1393"/>
    </location>
</feature>